<dbReference type="Gene3D" id="2.40.128.260">
    <property type="entry name" value="Type IV secretion system, VirB10/TraB/TrbI"/>
    <property type="match status" value="1"/>
</dbReference>
<accession>A0ABX7SI15</accession>
<evidence type="ECO:0000313" key="7">
    <source>
        <dbReference type="EMBL" id="QTC87043.1"/>
    </source>
</evidence>
<dbReference type="Proteomes" id="UP000663942">
    <property type="component" value="Chromosome"/>
</dbReference>
<dbReference type="CDD" id="cd16429">
    <property type="entry name" value="VirB10"/>
    <property type="match status" value="1"/>
</dbReference>
<proteinExistence type="inferred from homology"/>
<protein>
    <submittedName>
        <fullName evidence="7">TrbI/VirB10 family protein</fullName>
    </submittedName>
</protein>
<dbReference type="InterPro" id="IPR042217">
    <property type="entry name" value="T4SS_VirB10/TrbI"/>
</dbReference>
<keyword evidence="8" id="KW-1185">Reference proteome</keyword>
<dbReference type="InterPro" id="IPR005498">
    <property type="entry name" value="T4SS_VirB10/TraB/TrbI"/>
</dbReference>
<evidence type="ECO:0000256" key="1">
    <source>
        <dbReference type="ARBA" id="ARBA00004167"/>
    </source>
</evidence>
<evidence type="ECO:0000313" key="8">
    <source>
        <dbReference type="Proteomes" id="UP000663942"/>
    </source>
</evidence>
<evidence type="ECO:0000256" key="6">
    <source>
        <dbReference type="SAM" id="MobiDB-lite"/>
    </source>
</evidence>
<evidence type="ECO:0000256" key="5">
    <source>
        <dbReference type="ARBA" id="ARBA00023136"/>
    </source>
</evidence>
<name>A0ABX7SI15_9CAUL</name>
<sequence length="331" mass="34317">MAGAAGLVAAVSTAAGFGLVKTSKETPSVELVPSRAPPPEAVRALPGDYAAPRMGPPLPGDLGKPVLNARNAAEASPGATASAGPDAHRAEARRAEGERRRVEAEAARGSPLLLIQNGSINSDSARGSPGGPPEVKVDRRADAATDATLLAGSVLEASLVTGIRSDLEGPVLGQITADVHDTLTGRDLLIPKGSRLIGSHASEVSQGQTRLTVRWTRIILPNGRSIALEDEAASDARGYAGLEDRTDQRWGERLRAAALTTLLAVSGAAVDVDDADRVARALRDGTGRGMDALGRGLVERGLSIPPRITIRPGFAFRIILTQDLNLQPYGD</sequence>
<dbReference type="RefSeq" id="WP_207822962.1">
    <property type="nucleotide sequence ID" value="NZ_CP062006.1"/>
</dbReference>
<reference evidence="7 8" key="1">
    <citation type="submission" date="2020-09" db="EMBL/GenBank/DDBJ databases">
        <title>Brevundimonas sp. LVF1 isolated from an oligotrophic pond in Goettingen, Germany.</title>
        <authorList>
            <person name="Friedrich I."/>
            <person name="Klassen A."/>
            <person name="Neubauer H."/>
            <person name="Schneider D."/>
            <person name="Hertel R."/>
            <person name="Daniel R."/>
        </authorList>
    </citation>
    <scope>NUCLEOTIDE SEQUENCE [LARGE SCALE GENOMIC DNA]</scope>
    <source>
        <strain evidence="7 8">LVF1</strain>
    </source>
</reference>
<feature type="compositionally biased region" description="Low complexity" evidence="6">
    <location>
        <begin position="72"/>
        <end position="85"/>
    </location>
</feature>
<gene>
    <name evidence="7" type="ORF">IFE19_13030</name>
</gene>
<dbReference type="Pfam" id="PF03743">
    <property type="entry name" value="TrbI"/>
    <property type="match status" value="1"/>
</dbReference>
<keyword evidence="5" id="KW-0472">Membrane</keyword>
<comment type="similarity">
    <text evidence="2">Belongs to the TrbI/VirB10 family.</text>
</comment>
<keyword evidence="4" id="KW-1133">Transmembrane helix</keyword>
<evidence type="ECO:0000256" key="2">
    <source>
        <dbReference type="ARBA" id="ARBA00010265"/>
    </source>
</evidence>
<feature type="region of interest" description="Disordered" evidence="6">
    <location>
        <begin position="21"/>
        <end position="135"/>
    </location>
</feature>
<feature type="compositionally biased region" description="Polar residues" evidence="6">
    <location>
        <begin position="116"/>
        <end position="125"/>
    </location>
</feature>
<organism evidence="7 8">
    <name type="scientific">Brevundimonas pondensis</name>
    <dbReference type="NCBI Taxonomy" id="2774189"/>
    <lineage>
        <taxon>Bacteria</taxon>
        <taxon>Pseudomonadati</taxon>
        <taxon>Pseudomonadota</taxon>
        <taxon>Alphaproteobacteria</taxon>
        <taxon>Caulobacterales</taxon>
        <taxon>Caulobacteraceae</taxon>
        <taxon>Brevundimonas</taxon>
    </lineage>
</organism>
<keyword evidence="3" id="KW-0812">Transmembrane</keyword>
<evidence type="ECO:0000256" key="4">
    <source>
        <dbReference type="ARBA" id="ARBA00022989"/>
    </source>
</evidence>
<comment type="subcellular location">
    <subcellularLocation>
        <location evidence="1">Membrane</location>
        <topology evidence="1">Single-pass membrane protein</topology>
    </subcellularLocation>
</comment>
<evidence type="ECO:0000256" key="3">
    <source>
        <dbReference type="ARBA" id="ARBA00022692"/>
    </source>
</evidence>
<dbReference type="EMBL" id="CP062006">
    <property type="protein sequence ID" value="QTC87043.1"/>
    <property type="molecule type" value="Genomic_DNA"/>
</dbReference>
<feature type="compositionally biased region" description="Basic and acidic residues" evidence="6">
    <location>
        <begin position="86"/>
        <end position="106"/>
    </location>
</feature>